<dbReference type="InterPro" id="IPR050109">
    <property type="entry name" value="HTH-type_TetR-like_transc_reg"/>
</dbReference>
<feature type="DNA-binding region" description="H-T-H motif" evidence="2">
    <location>
        <begin position="54"/>
        <end position="73"/>
    </location>
</feature>
<dbReference type="GO" id="GO:0003677">
    <property type="term" value="F:DNA binding"/>
    <property type="evidence" value="ECO:0007669"/>
    <property type="project" value="UniProtKB-UniRule"/>
</dbReference>
<dbReference type="eggNOG" id="COG1309">
    <property type="taxonomic scope" value="Bacteria"/>
</dbReference>
<dbReference type="GO" id="GO:0006355">
    <property type="term" value="P:regulation of DNA-templated transcription"/>
    <property type="evidence" value="ECO:0007669"/>
    <property type="project" value="UniProtKB-ARBA"/>
</dbReference>
<feature type="compositionally biased region" description="Polar residues" evidence="3">
    <location>
        <begin position="1"/>
        <end position="21"/>
    </location>
</feature>
<dbReference type="PROSITE" id="PS50977">
    <property type="entry name" value="HTH_TETR_2"/>
    <property type="match status" value="1"/>
</dbReference>
<evidence type="ECO:0000313" key="5">
    <source>
        <dbReference type="EMBL" id="BAK35927.1"/>
    </source>
</evidence>
<dbReference type="RefSeq" id="WP_013863796.1">
    <property type="nucleotide sequence ID" value="NC_015635.1"/>
</dbReference>
<accession>F5XJM7</accession>
<dbReference type="STRING" id="1032480.MLP_29130"/>
<gene>
    <name evidence="5" type="ordered locus">MLP_29130</name>
</gene>
<dbReference type="PRINTS" id="PR00455">
    <property type="entry name" value="HTHTETR"/>
</dbReference>
<dbReference type="InterPro" id="IPR009057">
    <property type="entry name" value="Homeodomain-like_sf"/>
</dbReference>
<dbReference type="AlphaFoldDB" id="F5XJM7"/>
<dbReference type="Pfam" id="PF17938">
    <property type="entry name" value="TetR_C_29"/>
    <property type="match status" value="1"/>
</dbReference>
<evidence type="ECO:0000256" key="2">
    <source>
        <dbReference type="PROSITE-ProRule" id="PRU00335"/>
    </source>
</evidence>
<dbReference type="PANTHER" id="PTHR30328">
    <property type="entry name" value="TRANSCRIPTIONAL REPRESSOR"/>
    <property type="match status" value="1"/>
</dbReference>
<dbReference type="OrthoDB" id="4726108at2"/>
<reference evidence="5 6" key="1">
    <citation type="submission" date="2011-05" db="EMBL/GenBank/DDBJ databases">
        <title>Whole genome sequence of Microlunatus phosphovorus NM-1.</title>
        <authorList>
            <person name="Hosoyama A."/>
            <person name="Sasaki K."/>
            <person name="Harada T."/>
            <person name="Igarashi R."/>
            <person name="Kawakoshi A."/>
            <person name="Sasagawa M."/>
            <person name="Fukada J."/>
            <person name="Nakamura S."/>
            <person name="Katano Y."/>
            <person name="Hanada S."/>
            <person name="Kamagata Y."/>
            <person name="Nakamura N."/>
            <person name="Yamazaki S."/>
            <person name="Fujita N."/>
        </authorList>
    </citation>
    <scope>NUCLEOTIDE SEQUENCE [LARGE SCALE GENOMIC DNA]</scope>
    <source>
        <strain evidence="6">ATCC 700054 / DSM 10555 / JCM 9379 / NBRC 101784 / NCIMB 13414 / VKM Ac-1990 / NM-1</strain>
    </source>
</reference>
<dbReference type="InterPro" id="IPR001647">
    <property type="entry name" value="HTH_TetR"/>
</dbReference>
<feature type="region of interest" description="Disordered" evidence="3">
    <location>
        <begin position="1"/>
        <end position="32"/>
    </location>
</feature>
<dbReference type="Pfam" id="PF00440">
    <property type="entry name" value="TetR_N"/>
    <property type="match status" value="1"/>
</dbReference>
<proteinExistence type="predicted"/>
<dbReference type="EMBL" id="AP012204">
    <property type="protein sequence ID" value="BAK35927.1"/>
    <property type="molecule type" value="Genomic_DNA"/>
</dbReference>
<protein>
    <submittedName>
        <fullName evidence="5">Putative TetR family transcriptional regulator</fullName>
    </submittedName>
</protein>
<dbReference type="InterPro" id="IPR036271">
    <property type="entry name" value="Tet_transcr_reg_TetR-rel_C_sf"/>
</dbReference>
<name>F5XJM7_MICPN</name>
<keyword evidence="1 2" id="KW-0238">DNA-binding</keyword>
<evidence type="ECO:0000256" key="1">
    <source>
        <dbReference type="ARBA" id="ARBA00023125"/>
    </source>
</evidence>
<evidence type="ECO:0000313" key="6">
    <source>
        <dbReference type="Proteomes" id="UP000007947"/>
    </source>
</evidence>
<dbReference type="Proteomes" id="UP000007947">
    <property type="component" value="Chromosome"/>
</dbReference>
<dbReference type="SUPFAM" id="SSF48498">
    <property type="entry name" value="Tetracyclin repressor-like, C-terminal domain"/>
    <property type="match status" value="1"/>
</dbReference>
<feature type="domain" description="HTH tetR-type" evidence="4">
    <location>
        <begin position="31"/>
        <end position="91"/>
    </location>
</feature>
<dbReference type="InterPro" id="IPR041474">
    <property type="entry name" value="NicS_C"/>
</dbReference>
<dbReference type="PANTHER" id="PTHR30328:SF54">
    <property type="entry name" value="HTH-TYPE TRANSCRIPTIONAL REPRESSOR SCO4008"/>
    <property type="match status" value="1"/>
</dbReference>
<dbReference type="HOGENOM" id="CLU_069356_1_2_11"/>
<organism evidence="5 6">
    <name type="scientific">Microlunatus phosphovorus (strain ATCC 700054 / DSM 10555 / JCM 9379 / NBRC 101784 / NCIMB 13414 / VKM Ac-1990 / NM-1)</name>
    <dbReference type="NCBI Taxonomy" id="1032480"/>
    <lineage>
        <taxon>Bacteria</taxon>
        <taxon>Bacillati</taxon>
        <taxon>Actinomycetota</taxon>
        <taxon>Actinomycetes</taxon>
        <taxon>Propionibacteriales</taxon>
        <taxon>Propionibacteriaceae</taxon>
        <taxon>Microlunatus</taxon>
    </lineage>
</organism>
<sequence>MSTAQRAVENGSASEPNSTEQPGGRRKSTSSNARAELLDVATDEFARIGYHGARVDEIAARSSTTKRMIYYYFGDKDGLFTAVLERAYAQARAGERQLDFSSLDPLEAIARLIEHTVRWHAAHPEVGRLVSAENALDGIHLRRSTEQASTNLPVIKLMDDILTRGRAGGDIVRDVAGLDLHLHITALALFQVTNAATIEATFGVQLRSPEQLDRTVAMVSSMVTTWLRTPDTAELEP</sequence>
<dbReference type="Gene3D" id="1.10.357.10">
    <property type="entry name" value="Tetracycline Repressor, domain 2"/>
    <property type="match status" value="1"/>
</dbReference>
<dbReference type="KEGG" id="mph:MLP_29130"/>
<dbReference type="SUPFAM" id="SSF46689">
    <property type="entry name" value="Homeodomain-like"/>
    <property type="match status" value="1"/>
</dbReference>
<evidence type="ECO:0000259" key="4">
    <source>
        <dbReference type="PROSITE" id="PS50977"/>
    </source>
</evidence>
<keyword evidence="6" id="KW-1185">Reference proteome</keyword>
<evidence type="ECO:0000256" key="3">
    <source>
        <dbReference type="SAM" id="MobiDB-lite"/>
    </source>
</evidence>